<organism evidence="2 3">
    <name type="scientific">Kineococcus glutinatus</name>
    <dbReference type="NCBI Taxonomy" id="1070872"/>
    <lineage>
        <taxon>Bacteria</taxon>
        <taxon>Bacillati</taxon>
        <taxon>Actinomycetota</taxon>
        <taxon>Actinomycetes</taxon>
        <taxon>Kineosporiales</taxon>
        <taxon>Kineosporiaceae</taxon>
        <taxon>Kineococcus</taxon>
    </lineage>
</organism>
<name>A0ABP9HJP2_9ACTN</name>
<dbReference type="Proteomes" id="UP001501195">
    <property type="component" value="Unassembled WGS sequence"/>
</dbReference>
<proteinExistence type="predicted"/>
<dbReference type="InterPro" id="IPR023393">
    <property type="entry name" value="START-like_dom_sf"/>
</dbReference>
<feature type="compositionally biased region" description="Basic and acidic residues" evidence="1">
    <location>
        <begin position="117"/>
        <end position="135"/>
    </location>
</feature>
<reference evidence="3" key="1">
    <citation type="journal article" date="2019" name="Int. J. Syst. Evol. Microbiol.">
        <title>The Global Catalogue of Microorganisms (GCM) 10K type strain sequencing project: providing services to taxonomists for standard genome sequencing and annotation.</title>
        <authorList>
            <consortium name="The Broad Institute Genomics Platform"/>
            <consortium name="The Broad Institute Genome Sequencing Center for Infectious Disease"/>
            <person name="Wu L."/>
            <person name="Ma J."/>
        </authorList>
    </citation>
    <scope>NUCLEOTIDE SEQUENCE [LARGE SCALE GENOMIC DNA]</scope>
    <source>
        <strain evidence="3">JCM 18126</strain>
    </source>
</reference>
<feature type="region of interest" description="Disordered" evidence="1">
    <location>
        <begin position="76"/>
        <end position="104"/>
    </location>
</feature>
<evidence type="ECO:0000313" key="3">
    <source>
        <dbReference type="Proteomes" id="UP001501195"/>
    </source>
</evidence>
<dbReference type="Gene3D" id="3.30.530.20">
    <property type="match status" value="1"/>
</dbReference>
<dbReference type="EMBL" id="BAABIL010000159">
    <property type="protein sequence ID" value="GAA4972095.1"/>
    <property type="molecule type" value="Genomic_DNA"/>
</dbReference>
<sequence>MKRALTTTAVVTGTVAGTAAGTAAVRRFRAGAQAGAGALRWQVVTVLRPAGEVVVDGVPPQPLAALGDDVEVRLQPAPGDRGTELAARMRRTATPPGSGEDPREVLRTALRESKQLLEAGEVLRRDPQPQGERRSTPAGALLDAVVRRSQGWGVR</sequence>
<evidence type="ECO:0000313" key="2">
    <source>
        <dbReference type="EMBL" id="GAA4972095.1"/>
    </source>
</evidence>
<gene>
    <name evidence="2" type="ORF">GCM10023225_12150</name>
</gene>
<dbReference type="RefSeq" id="WP_345711508.1">
    <property type="nucleotide sequence ID" value="NZ_BAABIL010000159.1"/>
</dbReference>
<comment type="caution">
    <text evidence="2">The sequence shown here is derived from an EMBL/GenBank/DDBJ whole genome shotgun (WGS) entry which is preliminary data.</text>
</comment>
<protein>
    <submittedName>
        <fullName evidence="2">Uncharacterized protein</fullName>
    </submittedName>
</protein>
<keyword evidence="3" id="KW-1185">Reference proteome</keyword>
<evidence type="ECO:0000256" key="1">
    <source>
        <dbReference type="SAM" id="MobiDB-lite"/>
    </source>
</evidence>
<feature type="region of interest" description="Disordered" evidence="1">
    <location>
        <begin position="117"/>
        <end position="142"/>
    </location>
</feature>
<accession>A0ABP9HJP2</accession>